<dbReference type="VEuPathDB" id="TriTrypDB:TvY486_0038750"/>
<dbReference type="EMBL" id="CAEX01006749">
    <property type="protein sequence ID" value="CCD20983.1"/>
    <property type="molecule type" value="Genomic_DNA"/>
</dbReference>
<evidence type="ECO:0000313" key="1">
    <source>
        <dbReference type="EMBL" id="CCD20983.1"/>
    </source>
</evidence>
<dbReference type="Proteomes" id="UP000009027">
    <property type="component" value="Unassembled WGS sequence"/>
</dbReference>
<evidence type="ECO:0000313" key="2">
    <source>
        <dbReference type="Proteomes" id="UP000009027"/>
    </source>
</evidence>
<gene>
    <name evidence="1" type="ORF">TvY486_0038750</name>
</gene>
<organism evidence="1 2">
    <name type="scientific">Trypanosoma vivax (strain Y486)</name>
    <dbReference type="NCBI Taxonomy" id="1055687"/>
    <lineage>
        <taxon>Eukaryota</taxon>
        <taxon>Discoba</taxon>
        <taxon>Euglenozoa</taxon>
        <taxon>Kinetoplastea</taxon>
        <taxon>Metakinetoplastina</taxon>
        <taxon>Trypanosomatida</taxon>
        <taxon>Trypanosomatidae</taxon>
        <taxon>Trypanosoma</taxon>
        <taxon>Duttonella</taxon>
    </lineage>
</organism>
<name>F9WTT7_TRYVY</name>
<proteinExistence type="predicted"/>
<accession>F9WTT7</accession>
<reference evidence="1 2" key="1">
    <citation type="journal article" date="2012" name="Proc. Natl. Acad. Sci. U.S.A.">
        <title>Antigenic diversity is generated by distinct evolutionary mechanisms in African trypanosome species.</title>
        <authorList>
            <person name="Jackson A.P."/>
            <person name="Berry A."/>
            <person name="Aslett M."/>
            <person name="Allison H.C."/>
            <person name="Burton P."/>
            <person name="Vavrova-Anderson J."/>
            <person name="Brown R."/>
            <person name="Browne H."/>
            <person name="Corton N."/>
            <person name="Hauser H."/>
            <person name="Gamble J."/>
            <person name="Gilderthorp R."/>
            <person name="Marcello L."/>
            <person name="McQuillan J."/>
            <person name="Otto T.D."/>
            <person name="Quail M.A."/>
            <person name="Sanders M.J."/>
            <person name="van Tonder A."/>
            <person name="Ginger M.L."/>
            <person name="Field M.C."/>
            <person name="Barry J.D."/>
            <person name="Hertz-Fowler C."/>
            <person name="Berriman M."/>
        </authorList>
    </citation>
    <scope>NUCLEOTIDE SEQUENCE</scope>
    <source>
        <strain evidence="1 2">Y486</strain>
    </source>
</reference>
<keyword evidence="2" id="KW-1185">Reference proteome</keyword>
<protein>
    <submittedName>
        <fullName evidence="1">Uncharacterized protein</fullName>
    </submittedName>
</protein>
<sequence length="13" mass="1441">MMVIQLLAPATPR</sequence>